<dbReference type="Proteomes" id="UP000284706">
    <property type="component" value="Unassembled WGS sequence"/>
</dbReference>
<reference evidence="2 3" key="1">
    <citation type="journal article" date="2018" name="Evol. Lett.">
        <title>Horizontal gene cluster transfer increased hallucinogenic mushroom diversity.</title>
        <authorList>
            <person name="Reynolds H.T."/>
            <person name="Vijayakumar V."/>
            <person name="Gluck-Thaler E."/>
            <person name="Korotkin H.B."/>
            <person name="Matheny P.B."/>
            <person name="Slot J.C."/>
        </authorList>
    </citation>
    <scope>NUCLEOTIDE SEQUENCE [LARGE SCALE GENOMIC DNA]</scope>
    <source>
        <strain evidence="2 3">SRW20</strain>
    </source>
</reference>
<protein>
    <submittedName>
        <fullName evidence="2">Uncharacterized protein</fullName>
    </submittedName>
</protein>
<keyword evidence="3" id="KW-1185">Reference proteome</keyword>
<feature type="signal peptide" evidence="1">
    <location>
        <begin position="1"/>
        <end position="20"/>
    </location>
</feature>
<evidence type="ECO:0000313" key="2">
    <source>
        <dbReference type="EMBL" id="PPQ69369.1"/>
    </source>
</evidence>
<dbReference type="AlphaFoldDB" id="A0A409VT25"/>
<proteinExistence type="predicted"/>
<dbReference type="OrthoDB" id="3061790at2759"/>
<keyword evidence="1" id="KW-0732">Signal</keyword>
<evidence type="ECO:0000256" key="1">
    <source>
        <dbReference type="SAM" id="SignalP"/>
    </source>
</evidence>
<comment type="caution">
    <text evidence="2">The sequence shown here is derived from an EMBL/GenBank/DDBJ whole genome shotgun (WGS) entry which is preliminary data.</text>
</comment>
<gene>
    <name evidence="2" type="ORF">CVT26_002524</name>
</gene>
<accession>A0A409VT25</accession>
<sequence length="76" mass="8226">MKFSVVSFLVSLALFSPGLATPTPQTSTPISCTDRIFHVLPDIDAALDHSVRSSSVWDSMSFDIDTDLTEGFTTTT</sequence>
<organism evidence="2 3">
    <name type="scientific">Gymnopilus dilepis</name>
    <dbReference type="NCBI Taxonomy" id="231916"/>
    <lineage>
        <taxon>Eukaryota</taxon>
        <taxon>Fungi</taxon>
        <taxon>Dikarya</taxon>
        <taxon>Basidiomycota</taxon>
        <taxon>Agaricomycotina</taxon>
        <taxon>Agaricomycetes</taxon>
        <taxon>Agaricomycetidae</taxon>
        <taxon>Agaricales</taxon>
        <taxon>Agaricineae</taxon>
        <taxon>Hymenogastraceae</taxon>
        <taxon>Gymnopilus</taxon>
    </lineage>
</organism>
<dbReference type="EMBL" id="NHYE01005574">
    <property type="protein sequence ID" value="PPQ69369.1"/>
    <property type="molecule type" value="Genomic_DNA"/>
</dbReference>
<evidence type="ECO:0000313" key="3">
    <source>
        <dbReference type="Proteomes" id="UP000284706"/>
    </source>
</evidence>
<feature type="chain" id="PRO_5019541623" evidence="1">
    <location>
        <begin position="21"/>
        <end position="76"/>
    </location>
</feature>
<dbReference type="InParanoid" id="A0A409VT25"/>
<name>A0A409VT25_9AGAR</name>